<dbReference type="SUPFAM" id="SSF46955">
    <property type="entry name" value="Putative DNA-binding domain"/>
    <property type="match status" value="1"/>
</dbReference>
<dbReference type="AlphaFoldDB" id="A0A3B0SKD7"/>
<dbReference type="Pfam" id="PF13411">
    <property type="entry name" value="MerR_1"/>
    <property type="match status" value="1"/>
</dbReference>
<evidence type="ECO:0000259" key="2">
    <source>
        <dbReference type="PROSITE" id="PS50937"/>
    </source>
</evidence>
<dbReference type="Gene3D" id="1.10.1660.10">
    <property type="match status" value="1"/>
</dbReference>
<accession>A0A3B0SKD7</accession>
<sequence>MIDQTSTFSISELAKEFSVTTRTIRYYEAEGLLSPARRGSHRVFTQRERTRLRLILRGKRIGLTLAEIAEIVDMYDDTPGERGQLELLIGKTRALEVDLQERRSAIDRALSDIKGVRRAARRRLKELDR</sequence>
<protein>
    <submittedName>
        <fullName evidence="3">Predicted transcriptional regulator LiuR of leucine degradation pathway, MerR family</fullName>
    </submittedName>
</protein>
<gene>
    <name evidence="3" type="ORF">MNBD_ACTINO02-1345</name>
</gene>
<dbReference type="SMART" id="SM00422">
    <property type="entry name" value="HTH_MERR"/>
    <property type="match status" value="1"/>
</dbReference>
<dbReference type="GO" id="GO:0003700">
    <property type="term" value="F:DNA-binding transcription factor activity"/>
    <property type="evidence" value="ECO:0007669"/>
    <property type="project" value="InterPro"/>
</dbReference>
<dbReference type="PANTHER" id="PTHR30204">
    <property type="entry name" value="REDOX-CYCLING DRUG-SENSING TRANSCRIPTIONAL ACTIVATOR SOXR"/>
    <property type="match status" value="1"/>
</dbReference>
<evidence type="ECO:0000313" key="3">
    <source>
        <dbReference type="EMBL" id="VAW02822.1"/>
    </source>
</evidence>
<dbReference type="InterPro" id="IPR000551">
    <property type="entry name" value="MerR-type_HTH_dom"/>
</dbReference>
<name>A0A3B0SKD7_9ZZZZ</name>
<dbReference type="PANTHER" id="PTHR30204:SF58">
    <property type="entry name" value="HTH-TYPE TRANSCRIPTIONAL REGULATOR YFMP"/>
    <property type="match status" value="1"/>
</dbReference>
<feature type="domain" description="HTH merR-type" evidence="2">
    <location>
        <begin position="7"/>
        <end position="74"/>
    </location>
</feature>
<keyword evidence="1" id="KW-0238">DNA-binding</keyword>
<dbReference type="EMBL" id="UOEK01000243">
    <property type="protein sequence ID" value="VAW02822.1"/>
    <property type="molecule type" value="Genomic_DNA"/>
</dbReference>
<reference evidence="3" key="1">
    <citation type="submission" date="2018-06" db="EMBL/GenBank/DDBJ databases">
        <authorList>
            <person name="Zhirakovskaya E."/>
        </authorList>
    </citation>
    <scope>NUCLEOTIDE SEQUENCE</scope>
</reference>
<dbReference type="InterPro" id="IPR009061">
    <property type="entry name" value="DNA-bd_dom_put_sf"/>
</dbReference>
<dbReference type="GO" id="GO:0003677">
    <property type="term" value="F:DNA binding"/>
    <property type="evidence" value="ECO:0007669"/>
    <property type="project" value="UniProtKB-KW"/>
</dbReference>
<dbReference type="CDD" id="cd04776">
    <property type="entry name" value="HTH_GnyR"/>
    <property type="match status" value="1"/>
</dbReference>
<organism evidence="3">
    <name type="scientific">hydrothermal vent metagenome</name>
    <dbReference type="NCBI Taxonomy" id="652676"/>
    <lineage>
        <taxon>unclassified sequences</taxon>
        <taxon>metagenomes</taxon>
        <taxon>ecological metagenomes</taxon>
    </lineage>
</organism>
<evidence type="ECO:0000256" key="1">
    <source>
        <dbReference type="ARBA" id="ARBA00023125"/>
    </source>
</evidence>
<proteinExistence type="predicted"/>
<dbReference type="PROSITE" id="PS50937">
    <property type="entry name" value="HTH_MERR_2"/>
    <property type="match status" value="1"/>
</dbReference>
<dbReference type="InterPro" id="IPR047057">
    <property type="entry name" value="MerR_fam"/>
</dbReference>